<protein>
    <submittedName>
        <fullName evidence="2">Uncharacterized protein</fullName>
    </submittedName>
</protein>
<sequence>WATTTRTPPDRCGTASHGARDLGTSSSDHCRGARPGGGAWNR</sequence>
<organism evidence="2">
    <name type="scientific">uncultured Thermomicrobiales bacterium</name>
    <dbReference type="NCBI Taxonomy" id="1645740"/>
    <lineage>
        <taxon>Bacteria</taxon>
        <taxon>Pseudomonadati</taxon>
        <taxon>Thermomicrobiota</taxon>
        <taxon>Thermomicrobia</taxon>
        <taxon>Thermomicrobiales</taxon>
        <taxon>environmental samples</taxon>
    </lineage>
</organism>
<feature type="non-terminal residue" evidence="2">
    <location>
        <position position="42"/>
    </location>
</feature>
<proteinExistence type="predicted"/>
<name>A0A6J4U701_9BACT</name>
<evidence type="ECO:0000256" key="1">
    <source>
        <dbReference type="SAM" id="MobiDB-lite"/>
    </source>
</evidence>
<dbReference type="AlphaFoldDB" id="A0A6J4U701"/>
<feature type="region of interest" description="Disordered" evidence="1">
    <location>
        <begin position="1"/>
        <end position="42"/>
    </location>
</feature>
<feature type="non-terminal residue" evidence="2">
    <location>
        <position position="1"/>
    </location>
</feature>
<evidence type="ECO:0000313" key="2">
    <source>
        <dbReference type="EMBL" id="CAA9541554.1"/>
    </source>
</evidence>
<reference evidence="2" key="1">
    <citation type="submission" date="2020-02" db="EMBL/GenBank/DDBJ databases">
        <authorList>
            <person name="Meier V. D."/>
        </authorList>
    </citation>
    <scope>NUCLEOTIDE SEQUENCE</scope>
    <source>
        <strain evidence="2">AVDCRST_MAG49</strain>
    </source>
</reference>
<accession>A0A6J4U701</accession>
<gene>
    <name evidence="2" type="ORF">AVDCRST_MAG49-904</name>
</gene>
<dbReference type="EMBL" id="CADCWG010000057">
    <property type="protein sequence ID" value="CAA9541554.1"/>
    <property type="molecule type" value="Genomic_DNA"/>
</dbReference>